<keyword evidence="1 2" id="KW-0175">Coiled coil</keyword>
<evidence type="ECO:0000256" key="2">
    <source>
        <dbReference type="SAM" id="Coils"/>
    </source>
</evidence>
<evidence type="ECO:0000313" key="3">
    <source>
        <dbReference type="Proteomes" id="UP000035680"/>
    </source>
</evidence>
<organism evidence="3 4">
    <name type="scientific">Strongyloides venezuelensis</name>
    <name type="common">Threadworm</name>
    <dbReference type="NCBI Taxonomy" id="75913"/>
    <lineage>
        <taxon>Eukaryota</taxon>
        <taxon>Metazoa</taxon>
        <taxon>Ecdysozoa</taxon>
        <taxon>Nematoda</taxon>
        <taxon>Chromadorea</taxon>
        <taxon>Rhabditida</taxon>
        <taxon>Tylenchina</taxon>
        <taxon>Panagrolaimomorpha</taxon>
        <taxon>Strongyloidoidea</taxon>
        <taxon>Strongyloididae</taxon>
        <taxon>Strongyloides</taxon>
    </lineage>
</organism>
<dbReference type="PANTHER" id="PTHR15157:SF5">
    <property type="entry name" value="UV RADIATION RESISTANCE-ASSOCIATED GENE PROTEIN"/>
    <property type="match status" value="1"/>
</dbReference>
<protein>
    <submittedName>
        <fullName evidence="4">Coiled-coil domain-containing protein</fullName>
    </submittedName>
</protein>
<name>A0A0K0FC10_STRVS</name>
<dbReference type="WBParaSite" id="SVE_0637400.1">
    <property type="protein sequence ID" value="SVE_0637400.1"/>
    <property type="gene ID" value="SVE_0637400"/>
</dbReference>
<dbReference type="STRING" id="75913.A0A0K0FC10"/>
<dbReference type="GO" id="GO:0005768">
    <property type="term" value="C:endosome"/>
    <property type="evidence" value="ECO:0007669"/>
    <property type="project" value="TreeGrafter"/>
</dbReference>
<accession>A0A0K0FC10</accession>
<dbReference type="AlphaFoldDB" id="A0A0K0FC10"/>
<dbReference type="GO" id="GO:0000149">
    <property type="term" value="F:SNARE binding"/>
    <property type="evidence" value="ECO:0007669"/>
    <property type="project" value="TreeGrafter"/>
</dbReference>
<proteinExistence type="predicted"/>
<evidence type="ECO:0000313" key="4">
    <source>
        <dbReference type="WBParaSite" id="SVE_0637400.1"/>
    </source>
</evidence>
<evidence type="ECO:0000256" key="1">
    <source>
        <dbReference type="ARBA" id="ARBA00023054"/>
    </source>
</evidence>
<keyword evidence="3" id="KW-1185">Reference proteome</keyword>
<dbReference type="GO" id="GO:0000323">
    <property type="term" value="C:lytic vacuole"/>
    <property type="evidence" value="ECO:0007669"/>
    <property type="project" value="TreeGrafter"/>
</dbReference>
<dbReference type="GO" id="GO:0035493">
    <property type="term" value="P:SNARE complex assembly"/>
    <property type="evidence" value="ECO:0007669"/>
    <property type="project" value="TreeGrafter"/>
</dbReference>
<sequence length="346" mass="40317">MKNDINSEDKVCNDDSCTKEEVVVTKLSYSKSQWYQLRELARSIKPAQEATDELRKQIEMRVKVRRKKFQIEGEIQCININIESLEEKIEAAKLRIKEIKAKKEKVLKEKEAIENKIICFKKDISIIDQEFSEMKSTYILSRTRFTKLRTELFLRRRFMINELLTIYKFDIGVKYDSNSNSKFYHKPCSCGILDYIHGYQHLPTIKCISNHSEQEIVSAINELVHLLIIIGEILGFVYRFELTFHGLYSTVKSTVNNEIIRLTDVFSKTNRDKFIIGYGLINKNIAQLRSDVGLATRSERTLLNLQELLCFLASHDINDSNGKERCAINDPFNIIVKSRPTKKKLT</sequence>
<reference evidence="4" key="2">
    <citation type="submission" date="2015-08" db="UniProtKB">
        <authorList>
            <consortium name="WormBaseParasite"/>
        </authorList>
    </citation>
    <scope>IDENTIFICATION</scope>
</reference>
<reference evidence="3" key="1">
    <citation type="submission" date="2014-07" db="EMBL/GenBank/DDBJ databases">
        <authorList>
            <person name="Martin A.A"/>
            <person name="De Silva N."/>
        </authorList>
    </citation>
    <scope>NUCLEOTIDE SEQUENCE</scope>
</reference>
<feature type="coiled-coil region" evidence="2">
    <location>
        <begin position="68"/>
        <end position="116"/>
    </location>
</feature>
<dbReference type="Proteomes" id="UP000035680">
    <property type="component" value="Unassembled WGS sequence"/>
</dbReference>
<dbReference type="PANTHER" id="PTHR15157">
    <property type="entry name" value="UV RADIATION RESISTANCE-ASSOCIATED GENE PROTEIN"/>
    <property type="match status" value="1"/>
</dbReference>